<accession>A0A9D4UNK8</accession>
<keyword evidence="3" id="KW-1015">Disulfide bond</keyword>
<evidence type="ECO:0000256" key="4">
    <source>
        <dbReference type="ARBA" id="ARBA00023295"/>
    </source>
</evidence>
<comment type="subcellular location">
    <subcellularLocation>
        <location evidence="5">Secreted</location>
        <location evidence="5">Cell wall</location>
    </subcellularLocation>
    <subcellularLocation>
        <location evidence="5">Secreted</location>
        <location evidence="5">Extracellular space</location>
        <location evidence="5">Apoplast</location>
    </subcellularLocation>
</comment>
<dbReference type="EMBL" id="JABFUD020000013">
    <property type="protein sequence ID" value="KAI5071105.1"/>
    <property type="molecule type" value="Genomic_DNA"/>
</dbReference>
<evidence type="ECO:0000256" key="1">
    <source>
        <dbReference type="ARBA" id="ARBA00022679"/>
    </source>
</evidence>
<evidence type="ECO:0000256" key="5">
    <source>
        <dbReference type="RuleBase" id="RU361120"/>
    </source>
</evidence>
<comment type="similarity">
    <text evidence="5">Belongs to the glycosyl hydrolase 16 family.</text>
</comment>
<dbReference type="InterPro" id="IPR010713">
    <property type="entry name" value="XET_C"/>
</dbReference>
<evidence type="ECO:0000256" key="2">
    <source>
        <dbReference type="ARBA" id="ARBA00022801"/>
    </source>
</evidence>
<evidence type="ECO:0000256" key="3">
    <source>
        <dbReference type="ARBA" id="ARBA00023157"/>
    </source>
</evidence>
<dbReference type="Gene3D" id="2.60.120.200">
    <property type="match status" value="1"/>
</dbReference>
<comment type="PTM">
    <text evidence="5">Contains at least one intrachain disulfide bond essential for its enzymatic activity.</text>
</comment>
<dbReference type="GO" id="GO:0042546">
    <property type="term" value="P:cell wall biogenesis"/>
    <property type="evidence" value="ECO:0007669"/>
    <property type="project" value="InterPro"/>
</dbReference>
<keyword evidence="5" id="KW-0134">Cell wall</keyword>
<reference evidence="7" key="1">
    <citation type="submission" date="2021-01" db="EMBL/GenBank/DDBJ databases">
        <title>Adiantum capillus-veneris genome.</title>
        <authorList>
            <person name="Fang Y."/>
            <person name="Liao Q."/>
        </authorList>
    </citation>
    <scope>NUCLEOTIDE SEQUENCE</scope>
    <source>
        <strain evidence="7">H3</strain>
        <tissue evidence="7">Leaf</tissue>
    </source>
</reference>
<evidence type="ECO:0000313" key="8">
    <source>
        <dbReference type="Proteomes" id="UP000886520"/>
    </source>
</evidence>
<keyword evidence="5" id="KW-0964">Secreted</keyword>
<dbReference type="Proteomes" id="UP000886520">
    <property type="component" value="Chromosome 13"/>
</dbReference>
<comment type="function">
    <text evidence="5">Catalyzes xyloglucan endohydrolysis (XEH) and/or endotransglycosylation (XET). Cleaves and religates xyloglucan polymers, an essential constituent of the primary cell wall, and thereby participates in cell wall construction of growing tissues.</text>
</comment>
<dbReference type="InterPro" id="IPR044791">
    <property type="entry name" value="Beta-glucanase/XTH"/>
</dbReference>
<dbReference type="OrthoDB" id="4781at2759"/>
<evidence type="ECO:0000313" key="7">
    <source>
        <dbReference type="EMBL" id="KAI5071105.1"/>
    </source>
</evidence>
<gene>
    <name evidence="7" type="ORF">GOP47_0013356</name>
</gene>
<proteinExistence type="inferred from homology"/>
<dbReference type="InterPro" id="IPR013320">
    <property type="entry name" value="ConA-like_dom_sf"/>
</dbReference>
<organism evidence="7 8">
    <name type="scientific">Adiantum capillus-veneris</name>
    <name type="common">Maidenhair fern</name>
    <dbReference type="NCBI Taxonomy" id="13818"/>
    <lineage>
        <taxon>Eukaryota</taxon>
        <taxon>Viridiplantae</taxon>
        <taxon>Streptophyta</taxon>
        <taxon>Embryophyta</taxon>
        <taxon>Tracheophyta</taxon>
        <taxon>Polypodiopsida</taxon>
        <taxon>Polypodiidae</taxon>
        <taxon>Polypodiales</taxon>
        <taxon>Pteridineae</taxon>
        <taxon>Pteridaceae</taxon>
        <taxon>Vittarioideae</taxon>
        <taxon>Adiantum</taxon>
    </lineage>
</organism>
<dbReference type="GO" id="GO:0010411">
    <property type="term" value="P:xyloglucan metabolic process"/>
    <property type="evidence" value="ECO:0007669"/>
    <property type="project" value="InterPro"/>
</dbReference>
<feature type="domain" description="GH16" evidence="6">
    <location>
        <begin position="21"/>
        <end position="224"/>
    </location>
</feature>
<dbReference type="PIRSF" id="PIRSF005604">
    <property type="entry name" value="XET"/>
    <property type="match status" value="1"/>
</dbReference>
<keyword evidence="8" id="KW-1185">Reference proteome</keyword>
<keyword evidence="5" id="KW-0052">Apoplast</keyword>
<dbReference type="AlphaFoldDB" id="A0A9D4UNK8"/>
<dbReference type="GO" id="GO:0016762">
    <property type="term" value="F:xyloglucan:xyloglucosyl transferase activity"/>
    <property type="evidence" value="ECO:0007669"/>
    <property type="project" value="UniProtKB-EC"/>
</dbReference>
<keyword evidence="5" id="KW-0961">Cell wall biogenesis/degradation</keyword>
<protein>
    <recommendedName>
        <fullName evidence="5">Xyloglucan endotransglucosylase/hydrolase</fullName>
        <ecNumber evidence="5">2.4.1.207</ecNumber>
    </recommendedName>
</protein>
<dbReference type="EC" id="2.4.1.207" evidence="5"/>
<dbReference type="InterPro" id="IPR000757">
    <property type="entry name" value="Beta-glucanase-like"/>
</dbReference>
<keyword evidence="2 5" id="KW-0378">Hydrolase</keyword>
<dbReference type="InterPro" id="IPR016455">
    <property type="entry name" value="XTH"/>
</dbReference>
<dbReference type="PANTHER" id="PTHR31062">
    <property type="entry name" value="XYLOGLUCAN ENDOTRANSGLUCOSYLASE/HYDROLASE PROTEIN 8-RELATED"/>
    <property type="match status" value="1"/>
</dbReference>
<evidence type="ECO:0000259" key="6">
    <source>
        <dbReference type="PROSITE" id="PS51762"/>
    </source>
</evidence>
<comment type="caution">
    <text evidence="7">The sequence shown here is derived from an EMBL/GenBank/DDBJ whole genome shotgun (WGS) entry which is preliminary data.</text>
</comment>
<name>A0A9D4UNK8_ADICA</name>
<dbReference type="Pfam" id="PF00722">
    <property type="entry name" value="Glyco_hydro_16"/>
    <property type="match status" value="1"/>
</dbReference>
<dbReference type="GO" id="GO:0004553">
    <property type="term" value="F:hydrolase activity, hydrolyzing O-glycosyl compounds"/>
    <property type="evidence" value="ECO:0007669"/>
    <property type="project" value="InterPro"/>
</dbReference>
<sequence>MKGVKGAKCQPPAAPPAGEVLTELFPCTPFDKAFANRWAPEHQLLSADHSHVSLSLDRSSAPGVGFQSTSAYVSGLFSGAMKLPGNPYTAGVVISFYLSNADIFPNEHDEVNFSLLGRIPGEEFILQTSIYANGSTDTGREQRIRLWFDPTKDYHHYTIVWTSKHIVFYVDDTPIRELSRAMVKEQYPIKKMFVYGTIWDGSNWATNGGKFTANYTYAPFIAEFSHFVSNGCKMKSPTTMQLNHNQDSSIDCDCEFNLIPAKLNRYQRRSISWVQQNYMTYNYCDDSQRYPKTLPECLPLPDAEL</sequence>
<dbReference type="GO" id="GO:0071555">
    <property type="term" value="P:cell wall organization"/>
    <property type="evidence" value="ECO:0007669"/>
    <property type="project" value="UniProtKB-KW"/>
</dbReference>
<keyword evidence="4 5" id="KW-0326">Glycosidase</keyword>
<dbReference type="GO" id="GO:0048046">
    <property type="term" value="C:apoplast"/>
    <property type="evidence" value="ECO:0007669"/>
    <property type="project" value="UniProtKB-SubCell"/>
</dbReference>
<dbReference type="Pfam" id="PF06955">
    <property type="entry name" value="XET_C"/>
    <property type="match status" value="1"/>
</dbReference>
<dbReference type="PROSITE" id="PS51762">
    <property type="entry name" value="GH16_2"/>
    <property type="match status" value="1"/>
</dbReference>
<keyword evidence="1 5" id="KW-0808">Transferase</keyword>
<dbReference type="SUPFAM" id="SSF49899">
    <property type="entry name" value="Concanavalin A-like lectins/glucanases"/>
    <property type="match status" value="1"/>
</dbReference>